<sequence>MSFQLNRLLYPRFKTRQWKVTVFGLYREILKLHLKRLPDTQRYLGDSYVKQEFRLNKTANEEQAVEFVTQWKDYADILKNEQNIDDVGQEIDPDIINELSDEQKAQLEQLKIESEKFREKVMELSQDPTKNS</sequence>
<comment type="function">
    <text evidence="6">Plays an essential role in the assembly of succinate dehydrogenase (SDH), an enzyme complex (also referred to as respiratory complex II) that is a component of both the tricarboxylic acid (TCA) cycle and the mitochondrial electron transport chain, and which couples the oxidation of succinate to fumarate with the reduction of ubiquinone (coenzyme Q) to ubiquinol. Promotes maturation of the iron-sulfur protein subunit of the SDH catalytic dimer, protecting it from the deleterious effects of oxidants. May act together with SDHAF1.</text>
</comment>
<name>A0AAW2ZAK9_9EUKA</name>
<organism evidence="8 9">
    <name type="scientific">Acrasis kona</name>
    <dbReference type="NCBI Taxonomy" id="1008807"/>
    <lineage>
        <taxon>Eukaryota</taxon>
        <taxon>Discoba</taxon>
        <taxon>Heterolobosea</taxon>
        <taxon>Tetramitia</taxon>
        <taxon>Eutetramitia</taxon>
        <taxon>Acrasidae</taxon>
        <taxon>Acrasis</taxon>
    </lineage>
</organism>
<reference evidence="8 9" key="1">
    <citation type="submission" date="2024-03" db="EMBL/GenBank/DDBJ databases">
        <title>The Acrasis kona genome and developmental transcriptomes reveal deep origins of eukaryotic multicellular pathways.</title>
        <authorList>
            <person name="Sheikh S."/>
            <person name="Fu C.-J."/>
            <person name="Brown M.W."/>
            <person name="Baldauf S.L."/>
        </authorList>
    </citation>
    <scope>NUCLEOTIDE SEQUENCE [LARGE SCALE GENOMIC DNA]</scope>
    <source>
        <strain evidence="8 9">ATCC MYA-3509</strain>
    </source>
</reference>
<dbReference type="InterPro" id="IPR008381">
    <property type="entry name" value="SDHAF3/Sdh7"/>
</dbReference>
<gene>
    <name evidence="8" type="ORF">AKO1_001243</name>
</gene>
<evidence type="ECO:0000256" key="1">
    <source>
        <dbReference type="ARBA" id="ARBA00004305"/>
    </source>
</evidence>
<dbReference type="Proteomes" id="UP001431209">
    <property type="component" value="Unassembled WGS sequence"/>
</dbReference>
<proteinExistence type="inferred from homology"/>
<accession>A0AAW2ZAK9</accession>
<evidence type="ECO:0000256" key="6">
    <source>
        <dbReference type="RuleBase" id="RU368039"/>
    </source>
</evidence>
<dbReference type="CDD" id="cd20270">
    <property type="entry name" value="Complex1_LYR_SDHAF3_LYRM10"/>
    <property type="match status" value="1"/>
</dbReference>
<dbReference type="Pfam" id="PF13233">
    <property type="entry name" value="Complex1_LYR_2"/>
    <property type="match status" value="1"/>
</dbReference>
<dbReference type="AlphaFoldDB" id="A0AAW2ZAK9"/>
<dbReference type="PANTHER" id="PTHR13137">
    <property type="entry name" value="DC11 ACN9 HOMOLOG"/>
    <property type="match status" value="1"/>
</dbReference>
<evidence type="ECO:0000256" key="7">
    <source>
        <dbReference type="SAM" id="Coils"/>
    </source>
</evidence>
<comment type="caution">
    <text evidence="8">The sequence shown here is derived from an EMBL/GenBank/DDBJ whole genome shotgun (WGS) entry which is preliminary data.</text>
</comment>
<dbReference type="EMBL" id="JAOPGA020001282">
    <property type="protein sequence ID" value="KAL0486903.1"/>
    <property type="molecule type" value="Genomic_DNA"/>
</dbReference>
<evidence type="ECO:0000256" key="4">
    <source>
        <dbReference type="ARBA" id="ARBA00023128"/>
    </source>
</evidence>
<comment type="subunit">
    <text evidence="6">Interacts with the iron-sulfur protein subunit within the SDH catalytic dimer.</text>
</comment>
<evidence type="ECO:0000256" key="2">
    <source>
        <dbReference type="ARBA" id="ARBA00006020"/>
    </source>
</evidence>
<evidence type="ECO:0000256" key="5">
    <source>
        <dbReference type="ARBA" id="ARBA00023186"/>
    </source>
</evidence>
<keyword evidence="4 6" id="KW-0496">Mitochondrion</keyword>
<feature type="coiled-coil region" evidence="7">
    <location>
        <begin position="96"/>
        <end position="127"/>
    </location>
</feature>
<evidence type="ECO:0000256" key="3">
    <source>
        <dbReference type="ARBA" id="ARBA00022946"/>
    </source>
</evidence>
<protein>
    <recommendedName>
        <fullName evidence="6">Succinate dehydrogenase assembly factor 3</fullName>
        <shortName evidence="6">SDH assembly factor 3</shortName>
        <shortName evidence="6">SDHAF3</shortName>
    </recommendedName>
</protein>
<evidence type="ECO:0000313" key="9">
    <source>
        <dbReference type="Proteomes" id="UP001431209"/>
    </source>
</evidence>
<comment type="similarity">
    <text evidence="2 6">Belongs to the complex I LYR family. SDHAF3 subfamily.</text>
</comment>
<dbReference type="GO" id="GO:0034553">
    <property type="term" value="P:mitochondrial respiratory chain complex II assembly"/>
    <property type="evidence" value="ECO:0007669"/>
    <property type="project" value="UniProtKB-UniRule"/>
</dbReference>
<keyword evidence="3" id="KW-0809">Transit peptide</keyword>
<dbReference type="GO" id="GO:0005759">
    <property type="term" value="C:mitochondrial matrix"/>
    <property type="evidence" value="ECO:0007669"/>
    <property type="project" value="UniProtKB-SubCell"/>
</dbReference>
<keyword evidence="5 6" id="KW-0143">Chaperone</keyword>
<keyword evidence="7" id="KW-0175">Coiled coil</keyword>
<dbReference type="PANTHER" id="PTHR13137:SF6">
    <property type="entry name" value="SUCCINATE DEHYDROGENASE ASSEMBLY FACTOR 3, MITOCHONDRIAL"/>
    <property type="match status" value="1"/>
</dbReference>
<evidence type="ECO:0000313" key="8">
    <source>
        <dbReference type="EMBL" id="KAL0486903.1"/>
    </source>
</evidence>
<keyword evidence="9" id="KW-1185">Reference proteome</keyword>
<dbReference type="GO" id="GO:0005758">
    <property type="term" value="C:mitochondrial intermembrane space"/>
    <property type="evidence" value="ECO:0007669"/>
    <property type="project" value="TreeGrafter"/>
</dbReference>
<dbReference type="GO" id="GO:0006105">
    <property type="term" value="P:succinate metabolic process"/>
    <property type="evidence" value="ECO:0007669"/>
    <property type="project" value="TreeGrafter"/>
</dbReference>
<comment type="subcellular location">
    <subcellularLocation>
        <location evidence="1 6">Mitochondrion matrix</location>
    </subcellularLocation>
</comment>